<feature type="domain" description="Glycosyl hydrolase-like 10" evidence="2">
    <location>
        <begin position="119"/>
        <end position="272"/>
    </location>
</feature>
<dbReference type="InterPro" id="IPR017853">
    <property type="entry name" value="GH"/>
</dbReference>
<reference evidence="3" key="1">
    <citation type="journal article" date="2015" name="ISME J.">
        <title>Draft Genome Sequence of Streptomyces incarnatus NRRL8089, which Produces the Nucleoside Antibiotic Sinefungin.</title>
        <authorList>
            <person name="Oshima K."/>
            <person name="Hattori M."/>
            <person name="Shimizu H."/>
            <person name="Fukuda K."/>
            <person name="Nemoto M."/>
            <person name="Inagaki K."/>
            <person name="Tamura T."/>
        </authorList>
    </citation>
    <scope>NUCLEOTIDE SEQUENCE</scope>
    <source>
        <strain evidence="3">FACHB-1375</strain>
    </source>
</reference>
<evidence type="ECO:0000256" key="1">
    <source>
        <dbReference type="ARBA" id="ARBA00022729"/>
    </source>
</evidence>
<evidence type="ECO:0000313" key="4">
    <source>
        <dbReference type="Proteomes" id="UP000641646"/>
    </source>
</evidence>
<comment type="caution">
    <text evidence="3">The sequence shown here is derived from an EMBL/GenBank/DDBJ whole genome shotgun (WGS) entry which is preliminary data.</text>
</comment>
<evidence type="ECO:0000313" key="3">
    <source>
        <dbReference type="EMBL" id="MBD2180809.1"/>
    </source>
</evidence>
<proteinExistence type="predicted"/>
<dbReference type="InterPro" id="IPR052177">
    <property type="entry name" value="Divisome_Glycosyl_Hydrolase"/>
</dbReference>
<dbReference type="Pfam" id="PF02638">
    <property type="entry name" value="GHL10"/>
    <property type="match status" value="1"/>
</dbReference>
<organism evidence="3 4">
    <name type="scientific">Aerosakkonema funiforme FACHB-1375</name>
    <dbReference type="NCBI Taxonomy" id="2949571"/>
    <lineage>
        <taxon>Bacteria</taxon>
        <taxon>Bacillati</taxon>
        <taxon>Cyanobacteriota</taxon>
        <taxon>Cyanophyceae</taxon>
        <taxon>Oscillatoriophycideae</taxon>
        <taxon>Aerosakkonematales</taxon>
        <taxon>Aerosakkonemataceae</taxon>
        <taxon>Aerosakkonema</taxon>
    </lineage>
</organism>
<protein>
    <submittedName>
        <fullName evidence="3">Family 10 glycosylhydrolase</fullName>
    </submittedName>
</protein>
<dbReference type="InterPro" id="IPR003790">
    <property type="entry name" value="GHL10"/>
</dbReference>
<dbReference type="EMBL" id="JACJPW010000012">
    <property type="protein sequence ID" value="MBD2180809.1"/>
    <property type="molecule type" value="Genomic_DNA"/>
</dbReference>
<dbReference type="PANTHER" id="PTHR43405">
    <property type="entry name" value="GLYCOSYL HYDROLASE DIGH"/>
    <property type="match status" value="1"/>
</dbReference>
<reference evidence="3" key="2">
    <citation type="submission" date="2020-08" db="EMBL/GenBank/DDBJ databases">
        <authorList>
            <person name="Chen M."/>
            <person name="Teng W."/>
            <person name="Zhao L."/>
            <person name="Hu C."/>
            <person name="Zhou Y."/>
            <person name="Han B."/>
            <person name="Song L."/>
            <person name="Shu W."/>
        </authorList>
    </citation>
    <scope>NUCLEOTIDE SEQUENCE</scope>
    <source>
        <strain evidence="3">FACHB-1375</strain>
    </source>
</reference>
<dbReference type="Gene3D" id="3.20.20.80">
    <property type="entry name" value="Glycosidases"/>
    <property type="match status" value="1"/>
</dbReference>
<keyword evidence="1" id="KW-0732">Signal</keyword>
<dbReference type="SUPFAM" id="SSF51445">
    <property type="entry name" value="(Trans)glycosidases"/>
    <property type="match status" value="1"/>
</dbReference>
<dbReference type="AlphaFoldDB" id="A0A926VE51"/>
<dbReference type="PANTHER" id="PTHR43405:SF1">
    <property type="entry name" value="GLYCOSYL HYDROLASE DIGH"/>
    <property type="match status" value="1"/>
</dbReference>
<name>A0A926VE51_9CYAN</name>
<accession>A0A926VE51</accession>
<evidence type="ECO:0000259" key="2">
    <source>
        <dbReference type="Pfam" id="PF02638"/>
    </source>
</evidence>
<keyword evidence="4" id="KW-1185">Reference proteome</keyword>
<sequence>MLKALIAVKRDASRFYRSLLVSVLTGGLVSQCIWNKPTHAQVMVPCQLSADLIQQKENLRLAALKGDREAQNRYQALIAKQARQLQECRSQNWPRNQAIWLRLYPCDIRPGSVGMLLDRLVNKGYNEVYVEVFYDSLVLLPQADNPTSWSSVIQVPGAEKVDLLAEIIEKGRKRGLKVYAWVFTINFGYAYATRPDRQAVLARNGRGQTSLDVTNDAGIDTDLTKGDASKAFVDPYSPQARQDYERLIEAIVKRKPDGILFDYVRYPRGTGDASVVTKVQDLWIYGESAQQVFLQRAINRKGLDLMRRFLTKGFVSAQDVAQVDEIYPEEEEPLWQGRNPDQTKSVLPAGQRQPFLQWDLWQLSVAHAAQGIVDFLTAAMQPAQRVGIPTGAVFFPGGNQAVGQGGYDSRVQPWDKFPRTMEWHPMLYANCNDTSCILNELQRVVSLAPLGTDIRPALAGDWGRAVSNRPSLEVQMQAIRQYTPQIQTVSHFAYSWQDPESDRERKFCKLR</sequence>
<gene>
    <name evidence="3" type="ORF">H6G03_06790</name>
</gene>
<dbReference type="RefSeq" id="WP_190463383.1">
    <property type="nucleotide sequence ID" value="NZ_JACJPW010000012.1"/>
</dbReference>
<dbReference type="Proteomes" id="UP000641646">
    <property type="component" value="Unassembled WGS sequence"/>
</dbReference>